<dbReference type="InterPro" id="IPR012547">
    <property type="entry name" value="PDDEXK_9"/>
</dbReference>
<dbReference type="AlphaFoldDB" id="A0AAW5N809"/>
<dbReference type="PANTHER" id="PTHR34825:SF1">
    <property type="entry name" value="AAA-ATPASE-LIKE DOMAIN-CONTAINING PROTEIN"/>
    <property type="match status" value="1"/>
</dbReference>
<dbReference type="InterPro" id="IPR027417">
    <property type="entry name" value="P-loop_NTPase"/>
</dbReference>
<dbReference type="PANTHER" id="PTHR34825">
    <property type="entry name" value="CONSERVED PROTEIN, WITH A WEAK D-GALACTARATE DEHYDRATASE/ALTRONATE HYDROLASE DOMAIN"/>
    <property type="match status" value="1"/>
</dbReference>
<dbReference type="EMBL" id="JANRHJ010000004">
    <property type="protein sequence ID" value="MCR8873294.1"/>
    <property type="molecule type" value="Genomic_DNA"/>
</dbReference>
<dbReference type="Pfam" id="PF09820">
    <property type="entry name" value="AAA-ATPase_like"/>
    <property type="match status" value="1"/>
</dbReference>
<dbReference type="Pfam" id="PF08011">
    <property type="entry name" value="PDDEXK_9"/>
    <property type="match status" value="1"/>
</dbReference>
<comment type="caution">
    <text evidence="2">The sequence shown here is derived from an EMBL/GenBank/DDBJ whole genome shotgun (WGS) entry which is preliminary data.</text>
</comment>
<keyword evidence="2" id="KW-0067">ATP-binding</keyword>
<evidence type="ECO:0000313" key="3">
    <source>
        <dbReference type="Proteomes" id="UP001204579"/>
    </source>
</evidence>
<name>A0AAW5N809_9BACT</name>
<sequence length="521" mass="61140">MKYPIGIQSFERIIEGGYVYVDKTELIYRLTHESSICFLSRPRRFGKSLLVSTLENYYQGRKELFRGLAMELLEKDWYVYPVFHVDFNGGNYTNAGELENKLRFYISEWERQYGLSGREKELGLGDRFAEVLRAAHEESGRRAVVLIDEYDKPILDVLDVNAALEDRHRNVLKGFYSVFKAADRHLQFVLLTGVTKFSQVSVFSGFNQPDDISMSMDYESLCGITQEELDRYFAEPVARMAADYRCTAEEMRQRLKLQYDGYHFSDRLTDIYNPFSLLNAFSKRRIYDYWFSSGTPTYLVRLLSHFRENMNELTGKYYRPEEFIDYKADMEQPLPMIYQSGYLTIKDYDMRRNKFLLDFPNNEVKNGFLTALATSYLRPKQLVSNWIDDVVDSMEAGNPEKLCTLFTSFLAGIPYTMRRKEDEAERERYFQYTFYLIMRLVSVYTVYVEKVQSQGRVDCIVETPEYVYIFEFKLDGTASDALRQIEEKGYAREYASDSRKLYRIGAVFSSETGTIGEWKAV</sequence>
<protein>
    <submittedName>
        <fullName evidence="2">ATP-binding protein</fullName>
    </submittedName>
</protein>
<reference evidence="2 3" key="1">
    <citation type="submission" date="2022-08" db="EMBL/GenBank/DDBJ databases">
        <authorList>
            <person name="Zeman M."/>
            <person name="Kubasova T."/>
        </authorList>
    </citation>
    <scope>NUCLEOTIDE SEQUENCE [LARGE SCALE GENOMIC DNA]</scope>
    <source>
        <strain evidence="2 3">ET62</strain>
    </source>
</reference>
<organism evidence="2 3">
    <name type="scientific">Phocaeicola barnesiae</name>
    <dbReference type="NCBI Taxonomy" id="376804"/>
    <lineage>
        <taxon>Bacteria</taxon>
        <taxon>Pseudomonadati</taxon>
        <taxon>Bacteroidota</taxon>
        <taxon>Bacteroidia</taxon>
        <taxon>Bacteroidales</taxon>
        <taxon>Bacteroidaceae</taxon>
        <taxon>Phocaeicola</taxon>
    </lineage>
</organism>
<gene>
    <name evidence="2" type="ORF">NW209_04550</name>
</gene>
<proteinExistence type="predicted"/>
<evidence type="ECO:0000259" key="1">
    <source>
        <dbReference type="Pfam" id="PF09820"/>
    </source>
</evidence>
<dbReference type="RefSeq" id="WP_258335510.1">
    <property type="nucleotide sequence ID" value="NZ_JANRHJ010000004.1"/>
</dbReference>
<keyword evidence="2" id="KW-0547">Nucleotide-binding</keyword>
<accession>A0AAW5N809</accession>
<dbReference type="SUPFAM" id="SSF52540">
    <property type="entry name" value="P-loop containing nucleoside triphosphate hydrolases"/>
    <property type="match status" value="1"/>
</dbReference>
<dbReference type="InterPro" id="IPR018631">
    <property type="entry name" value="AAA-ATPase-like_dom"/>
</dbReference>
<feature type="domain" description="AAA-ATPase-like" evidence="1">
    <location>
        <begin position="4"/>
        <end position="203"/>
    </location>
</feature>
<dbReference type="GO" id="GO:0005524">
    <property type="term" value="F:ATP binding"/>
    <property type="evidence" value="ECO:0007669"/>
    <property type="project" value="UniProtKB-KW"/>
</dbReference>
<keyword evidence="3" id="KW-1185">Reference proteome</keyword>
<dbReference type="Proteomes" id="UP001204579">
    <property type="component" value="Unassembled WGS sequence"/>
</dbReference>
<evidence type="ECO:0000313" key="2">
    <source>
        <dbReference type="EMBL" id="MCR8873294.1"/>
    </source>
</evidence>